<feature type="domain" description="Tyr recombinase" evidence="2">
    <location>
        <begin position="208"/>
        <end position="361"/>
    </location>
</feature>
<protein>
    <recommendedName>
        <fullName evidence="2">Tyr recombinase domain-containing protein</fullName>
    </recommendedName>
</protein>
<dbReference type="Gene3D" id="1.10.443.10">
    <property type="entry name" value="Intergrase catalytic core"/>
    <property type="match status" value="1"/>
</dbReference>
<dbReference type="EMBL" id="CP103300">
    <property type="protein sequence ID" value="UYM18217.1"/>
    <property type="molecule type" value="Genomic_DNA"/>
</dbReference>
<dbReference type="InterPro" id="IPR011010">
    <property type="entry name" value="DNA_brk_join_enz"/>
</dbReference>
<dbReference type="PROSITE" id="PS51898">
    <property type="entry name" value="TYR_RECOMBINASE"/>
    <property type="match status" value="1"/>
</dbReference>
<evidence type="ECO:0000259" key="2">
    <source>
        <dbReference type="PROSITE" id="PS51898"/>
    </source>
</evidence>
<keyword evidence="1" id="KW-0233">DNA recombination</keyword>
<accession>A0ABY6GZH9</accession>
<dbReference type="InterPro" id="IPR002104">
    <property type="entry name" value="Integrase_catalytic"/>
</dbReference>
<reference evidence="3" key="1">
    <citation type="submission" date="2022-10" db="EMBL/GenBank/DDBJ databases">
        <title>Completed Genome Sequence of two octocoral isolated bacterium, Endozoicomonas euniceicola EF212T and Endozoicomonas gorgoniicola PS125T.</title>
        <authorList>
            <person name="Chiou Y.-J."/>
            <person name="Chen Y.-H."/>
        </authorList>
    </citation>
    <scope>NUCLEOTIDE SEQUENCE</scope>
    <source>
        <strain evidence="3">EF212</strain>
    </source>
</reference>
<evidence type="ECO:0000313" key="3">
    <source>
        <dbReference type="EMBL" id="UYM18217.1"/>
    </source>
</evidence>
<name>A0ABY6GZH9_9GAMM</name>
<dbReference type="SUPFAM" id="SSF56349">
    <property type="entry name" value="DNA breaking-rejoining enzymes"/>
    <property type="match status" value="1"/>
</dbReference>
<evidence type="ECO:0000313" key="4">
    <source>
        <dbReference type="Proteomes" id="UP001163255"/>
    </source>
</evidence>
<gene>
    <name evidence="3" type="ORF">NX720_10035</name>
</gene>
<keyword evidence="4" id="KW-1185">Reference proteome</keyword>
<proteinExistence type="predicted"/>
<sequence>MDLILEVKSTELNIFADLKAELEQAYHTACSLTKATIETCLQELPEAEQAHTPLEDRQQAENAREYADKVRTLCRLDTGNDTNNTGTDTANTVPARVIPDIDTLTERCCSNKAKLGNWEPHQIKRNTYRARKVVQMFKASSGITCVTNIEKSDVVQFKETLLETYAISSASTMFNQLAAVIQWVVSNTKYLELNRFAQVGAFKKITSKSAPAMTPDNMKRLLAASPEQYHHFYKLYYFTGVRTGELLNCADWVEVDGVKCLQIRTTKTAAGERTIPLHHSITDLFGSRLRTTARTLNAHMKTIDDDHSVYSFRHGMANRLRAVDTCTDGLLAAVLGHTQKQIAHKVYGTGFDVQRMRKVIDLIPALDERRP</sequence>
<organism evidence="3 4">
    <name type="scientific">Endozoicomonas euniceicola</name>
    <dbReference type="NCBI Taxonomy" id="1234143"/>
    <lineage>
        <taxon>Bacteria</taxon>
        <taxon>Pseudomonadati</taxon>
        <taxon>Pseudomonadota</taxon>
        <taxon>Gammaproteobacteria</taxon>
        <taxon>Oceanospirillales</taxon>
        <taxon>Endozoicomonadaceae</taxon>
        <taxon>Endozoicomonas</taxon>
    </lineage>
</organism>
<dbReference type="InterPro" id="IPR013762">
    <property type="entry name" value="Integrase-like_cat_sf"/>
</dbReference>
<evidence type="ECO:0000256" key="1">
    <source>
        <dbReference type="ARBA" id="ARBA00023172"/>
    </source>
</evidence>
<dbReference type="RefSeq" id="WP_262600972.1">
    <property type="nucleotide sequence ID" value="NZ_CP103300.1"/>
</dbReference>
<dbReference type="Proteomes" id="UP001163255">
    <property type="component" value="Chromosome"/>
</dbReference>